<dbReference type="EC" id="3.1.3.5" evidence="3"/>
<name>A0A2K4ZNM8_9FIRM</name>
<feature type="transmembrane region" description="Helical" evidence="1">
    <location>
        <begin position="327"/>
        <end position="348"/>
    </location>
</feature>
<dbReference type="SFLD" id="SFLDG01135">
    <property type="entry name" value="C1.5.6:_HAD__Beta-PGM__Phospha"/>
    <property type="match status" value="1"/>
</dbReference>
<accession>A0A2K4ZNM8</accession>
<dbReference type="GO" id="GO:0080120">
    <property type="term" value="P:CAAX-box protein maturation"/>
    <property type="evidence" value="ECO:0007669"/>
    <property type="project" value="UniProtKB-ARBA"/>
</dbReference>
<dbReference type="Gene3D" id="3.40.50.1000">
    <property type="entry name" value="HAD superfamily/HAD-like"/>
    <property type="match status" value="1"/>
</dbReference>
<dbReference type="Proteomes" id="UP000236311">
    <property type="component" value="Unassembled WGS sequence"/>
</dbReference>
<evidence type="ECO:0000313" key="3">
    <source>
        <dbReference type="EMBL" id="SOY32081.1"/>
    </source>
</evidence>
<dbReference type="OrthoDB" id="9792518at2"/>
<feature type="transmembrane region" description="Helical" evidence="1">
    <location>
        <begin position="426"/>
        <end position="443"/>
    </location>
</feature>
<dbReference type="GO" id="GO:0008253">
    <property type="term" value="F:5'-nucleotidase activity"/>
    <property type="evidence" value="ECO:0007669"/>
    <property type="project" value="UniProtKB-EC"/>
</dbReference>
<dbReference type="InterPro" id="IPR003675">
    <property type="entry name" value="Rce1/LyrA-like_dom"/>
</dbReference>
<dbReference type="AlphaFoldDB" id="A0A2K4ZNM8"/>
<proteinExistence type="predicted"/>
<dbReference type="InterPro" id="IPR036412">
    <property type="entry name" value="HAD-like_sf"/>
</dbReference>
<dbReference type="EMBL" id="OFSM01000038">
    <property type="protein sequence ID" value="SOY32081.1"/>
    <property type="molecule type" value="Genomic_DNA"/>
</dbReference>
<dbReference type="PANTHER" id="PTHR43434">
    <property type="entry name" value="PHOSPHOGLYCOLATE PHOSPHATASE"/>
    <property type="match status" value="1"/>
</dbReference>
<dbReference type="GO" id="GO:0004175">
    <property type="term" value="F:endopeptidase activity"/>
    <property type="evidence" value="ECO:0007669"/>
    <property type="project" value="UniProtKB-ARBA"/>
</dbReference>
<evidence type="ECO:0000259" key="2">
    <source>
        <dbReference type="Pfam" id="PF02517"/>
    </source>
</evidence>
<feature type="transmembrane region" description="Helical" evidence="1">
    <location>
        <begin position="288"/>
        <end position="306"/>
    </location>
</feature>
<dbReference type="PANTHER" id="PTHR43434:SF20">
    <property type="entry name" value="5'-NUCLEOTIDASE"/>
    <property type="match status" value="1"/>
</dbReference>
<dbReference type="SUPFAM" id="SSF56784">
    <property type="entry name" value="HAD-like"/>
    <property type="match status" value="1"/>
</dbReference>
<gene>
    <name evidence="3" type="ORF">AMURIS_04834</name>
</gene>
<feature type="transmembrane region" description="Helical" evidence="1">
    <location>
        <begin position="368"/>
        <end position="390"/>
    </location>
</feature>
<dbReference type="InterPro" id="IPR023198">
    <property type="entry name" value="PGP-like_dom2"/>
</dbReference>
<keyword evidence="4" id="KW-1185">Reference proteome</keyword>
<dbReference type="InterPro" id="IPR023214">
    <property type="entry name" value="HAD_sf"/>
</dbReference>
<dbReference type="Pfam" id="PF13419">
    <property type="entry name" value="HAD_2"/>
    <property type="match status" value="1"/>
</dbReference>
<dbReference type="Gene3D" id="1.10.150.240">
    <property type="entry name" value="Putative phosphatase, domain 2"/>
    <property type="match status" value="1"/>
</dbReference>
<dbReference type="SFLD" id="SFLDG01129">
    <property type="entry name" value="C1.5:_HAD__Beta-PGM__Phosphata"/>
    <property type="match status" value="1"/>
</dbReference>
<feature type="transmembrane region" description="Helical" evidence="1">
    <location>
        <begin position="473"/>
        <end position="493"/>
    </location>
</feature>
<keyword evidence="3" id="KW-0378">Hydrolase</keyword>
<dbReference type="InterPro" id="IPR050155">
    <property type="entry name" value="HAD-like_hydrolase_sf"/>
</dbReference>
<keyword evidence="1" id="KW-0472">Membrane</keyword>
<dbReference type="FunFam" id="3.40.50.1000:FF:000022">
    <property type="entry name" value="Phosphoglycolate phosphatase"/>
    <property type="match status" value="1"/>
</dbReference>
<sequence length="501" mass="55389">MKNYLLFDLDGTLTDPKEGICTCVQYALSSFGIDEPDLDRLEPFIGPPLKDSFMEFYQMDEVQAEAAIEKYRERFRDKGIFENELYTWVPEMLRALNSKGMFMAVASSKPTVFVQQILEHFNIAKYFKVVVGSELDGTRTDKAEVVEEAVRQLFGEKPVDKSKVYMIGDRRHDVEGAHAYGVEAVGVAYGYGSMDELKEARADYIVRSVGELQKFLLRGTEETEKLTTFQRIWQLALPFLLFVMVRNIGLNIGVVILATLGNSISGGDFLFIRNAEGALEQVTGNGSAIISTIGILAGAAAVFGIAKKTLARTANDMKLTHIKEEPGKSYLFMGIASVGLAVGLNALLELTGVINSSETYQTVAEKQYAVALPLGLICFGIIAPIAEELLFRGIIYSCVRRYMKPIAAMVMSAAFFAMYHGNSVQGIYAFAMGCLMVYAFEYFGDFRMPVAVHIISNVLIYSISYQPGTAAVFVNWPVCLVCLAFGVGGVWLLNREKKIYG</sequence>
<dbReference type="InterPro" id="IPR041492">
    <property type="entry name" value="HAD_2"/>
</dbReference>
<dbReference type="GO" id="GO:0004713">
    <property type="term" value="F:protein tyrosine kinase activity"/>
    <property type="evidence" value="ECO:0007669"/>
    <property type="project" value="TreeGrafter"/>
</dbReference>
<organism evidence="3 4">
    <name type="scientific">Acetatifactor muris</name>
    <dbReference type="NCBI Taxonomy" id="879566"/>
    <lineage>
        <taxon>Bacteria</taxon>
        <taxon>Bacillati</taxon>
        <taxon>Bacillota</taxon>
        <taxon>Clostridia</taxon>
        <taxon>Lachnospirales</taxon>
        <taxon>Lachnospiraceae</taxon>
        <taxon>Acetatifactor</taxon>
    </lineage>
</organism>
<protein>
    <submittedName>
        <fullName evidence="3">5'-nucleotidase</fullName>
        <ecNumber evidence="3">3.1.3.5</ecNumber>
    </submittedName>
</protein>
<evidence type="ECO:0000256" key="1">
    <source>
        <dbReference type="SAM" id="Phobius"/>
    </source>
</evidence>
<dbReference type="Pfam" id="PF02517">
    <property type="entry name" value="Rce1-like"/>
    <property type="match status" value="1"/>
</dbReference>
<evidence type="ECO:0000313" key="4">
    <source>
        <dbReference type="Proteomes" id="UP000236311"/>
    </source>
</evidence>
<feature type="domain" description="CAAX prenyl protease 2/Lysostaphin resistance protein A-like" evidence="2">
    <location>
        <begin position="373"/>
        <end position="458"/>
    </location>
</feature>
<dbReference type="GO" id="GO:0005829">
    <property type="term" value="C:cytosol"/>
    <property type="evidence" value="ECO:0007669"/>
    <property type="project" value="TreeGrafter"/>
</dbReference>
<dbReference type="RefSeq" id="WP_103242051.1">
    <property type="nucleotide sequence ID" value="NZ_JANJZD010000041.1"/>
</dbReference>
<keyword evidence="1" id="KW-1133">Transmembrane helix</keyword>
<keyword evidence="1" id="KW-0812">Transmembrane</keyword>
<feature type="transmembrane region" description="Helical" evidence="1">
    <location>
        <begin position="235"/>
        <end position="260"/>
    </location>
</feature>
<dbReference type="CDD" id="cd04302">
    <property type="entry name" value="HAD_5NT"/>
    <property type="match status" value="1"/>
</dbReference>
<dbReference type="SFLD" id="SFLDS00003">
    <property type="entry name" value="Haloacid_Dehalogenase"/>
    <property type="match status" value="1"/>
</dbReference>
<reference evidence="3 4" key="1">
    <citation type="submission" date="2018-01" db="EMBL/GenBank/DDBJ databases">
        <authorList>
            <person name="Gaut B.S."/>
            <person name="Morton B.R."/>
            <person name="Clegg M.T."/>
            <person name="Duvall M.R."/>
        </authorList>
    </citation>
    <scope>NUCLEOTIDE SEQUENCE [LARGE SCALE GENOMIC DNA]</scope>
    <source>
        <strain evidence="3">GP69</strain>
    </source>
</reference>